<comment type="caution">
    <text evidence="6">The sequence shown here is derived from an EMBL/GenBank/DDBJ whole genome shotgun (WGS) entry which is preliminary data.</text>
</comment>
<dbReference type="GO" id="GO:0022625">
    <property type="term" value="C:cytosolic large ribosomal subunit"/>
    <property type="evidence" value="ECO:0007669"/>
    <property type="project" value="TreeGrafter"/>
</dbReference>
<dbReference type="Gene3D" id="3.90.470.10">
    <property type="entry name" value="Ribosomal protein L22/L17"/>
    <property type="match status" value="1"/>
</dbReference>
<accession>A0A645BT52</accession>
<dbReference type="EMBL" id="VSSQ01021894">
    <property type="protein sequence ID" value="MPM67791.1"/>
    <property type="molecule type" value="Genomic_DNA"/>
</dbReference>
<keyword evidence="4 6" id="KW-0689">Ribosomal protein</keyword>
<dbReference type="GO" id="GO:0003735">
    <property type="term" value="F:structural constituent of ribosome"/>
    <property type="evidence" value="ECO:0007669"/>
    <property type="project" value="InterPro"/>
</dbReference>
<dbReference type="PANTHER" id="PTHR13501:SF8">
    <property type="entry name" value="LARGE RIBOSOMAL SUBUNIT PROTEIN UL22M"/>
    <property type="match status" value="1"/>
</dbReference>
<evidence type="ECO:0000256" key="5">
    <source>
        <dbReference type="ARBA" id="ARBA00023274"/>
    </source>
</evidence>
<gene>
    <name evidence="6" type="primary">rplV_24</name>
    <name evidence="6" type="ORF">SDC9_114715</name>
</gene>
<evidence type="ECO:0000313" key="6">
    <source>
        <dbReference type="EMBL" id="MPM67791.1"/>
    </source>
</evidence>
<dbReference type="InterPro" id="IPR047867">
    <property type="entry name" value="Ribosomal_uL22_bac/org-type"/>
</dbReference>
<dbReference type="AlphaFoldDB" id="A0A645BT52"/>
<evidence type="ECO:0000256" key="1">
    <source>
        <dbReference type="ARBA" id="ARBA00009451"/>
    </source>
</evidence>
<keyword evidence="5" id="KW-0687">Ribonucleoprotein</keyword>
<reference evidence="6" key="1">
    <citation type="submission" date="2019-08" db="EMBL/GenBank/DDBJ databases">
        <authorList>
            <person name="Kucharzyk K."/>
            <person name="Murdoch R.W."/>
            <person name="Higgins S."/>
            <person name="Loffler F."/>
        </authorList>
    </citation>
    <scope>NUCLEOTIDE SEQUENCE</scope>
</reference>
<dbReference type="CDD" id="cd00336">
    <property type="entry name" value="Ribosomal_L22"/>
    <property type="match status" value="1"/>
</dbReference>
<evidence type="ECO:0000256" key="2">
    <source>
        <dbReference type="ARBA" id="ARBA00022730"/>
    </source>
</evidence>
<dbReference type="GO" id="GO:0019843">
    <property type="term" value="F:rRNA binding"/>
    <property type="evidence" value="ECO:0007669"/>
    <property type="project" value="UniProtKB-KW"/>
</dbReference>
<dbReference type="InterPro" id="IPR005727">
    <property type="entry name" value="Ribosomal_uL22_bac/chlpt-type"/>
</dbReference>
<dbReference type="Pfam" id="PF00237">
    <property type="entry name" value="Ribosomal_L22"/>
    <property type="match status" value="1"/>
</dbReference>
<dbReference type="PANTHER" id="PTHR13501">
    <property type="entry name" value="CHLOROPLAST 50S RIBOSOMAL PROTEIN L22-RELATED"/>
    <property type="match status" value="1"/>
</dbReference>
<evidence type="ECO:0000256" key="3">
    <source>
        <dbReference type="ARBA" id="ARBA00022884"/>
    </source>
</evidence>
<dbReference type="InterPro" id="IPR001063">
    <property type="entry name" value="Ribosomal_uL22"/>
</dbReference>
<dbReference type="GO" id="GO:0006412">
    <property type="term" value="P:translation"/>
    <property type="evidence" value="ECO:0007669"/>
    <property type="project" value="InterPro"/>
</dbReference>
<keyword evidence="2" id="KW-0699">rRNA-binding</keyword>
<keyword evidence="3" id="KW-0694">RNA-binding</keyword>
<dbReference type="NCBIfam" id="TIGR01044">
    <property type="entry name" value="rplV_bact"/>
    <property type="match status" value="1"/>
</dbReference>
<dbReference type="SUPFAM" id="SSF54843">
    <property type="entry name" value="Ribosomal protein L22"/>
    <property type="match status" value="1"/>
</dbReference>
<evidence type="ECO:0000256" key="4">
    <source>
        <dbReference type="ARBA" id="ARBA00022980"/>
    </source>
</evidence>
<organism evidence="6">
    <name type="scientific">bioreactor metagenome</name>
    <dbReference type="NCBI Taxonomy" id="1076179"/>
    <lineage>
        <taxon>unclassified sequences</taxon>
        <taxon>metagenomes</taxon>
        <taxon>ecological metagenomes</taxon>
    </lineage>
</organism>
<proteinExistence type="inferred from homology"/>
<protein>
    <submittedName>
        <fullName evidence="6">50S ribosomal protein L22</fullName>
    </submittedName>
</protein>
<comment type="similarity">
    <text evidence="1">Belongs to the universal ribosomal protein uL22 family.</text>
</comment>
<dbReference type="InterPro" id="IPR036394">
    <property type="entry name" value="Ribosomal_uL22_sf"/>
</dbReference>
<dbReference type="HAMAP" id="MF_01331_B">
    <property type="entry name" value="Ribosomal_uL22_B"/>
    <property type="match status" value="1"/>
</dbReference>
<name>A0A645BT52_9ZZZZ</name>
<sequence>MEVRALTKNVHISPEKARHISRLLQGVSVREALAICELSPRKAARLFGKTLKSAVANAENNSELASKDLKVKFAIVNAGTMLKRFRPKARGSAGRIRKRTSHLEIVLSDI</sequence>